<keyword evidence="1" id="KW-0560">Oxidoreductase</keyword>
<protein>
    <submittedName>
        <fullName evidence="3">Aldo/keto reductase</fullName>
    </submittedName>
</protein>
<dbReference type="OrthoDB" id="5488419at2"/>
<dbReference type="InterPro" id="IPR036812">
    <property type="entry name" value="NAD(P)_OxRdtase_dom_sf"/>
</dbReference>
<gene>
    <name evidence="3" type="ORF">D7S86_07980</name>
</gene>
<dbReference type="SUPFAM" id="SSF51430">
    <property type="entry name" value="NAD(P)-linked oxidoreductase"/>
    <property type="match status" value="1"/>
</dbReference>
<dbReference type="RefSeq" id="WP_121085205.1">
    <property type="nucleotide sequence ID" value="NZ_RBZU01000002.1"/>
</dbReference>
<evidence type="ECO:0000313" key="4">
    <source>
        <dbReference type="Proteomes" id="UP000270342"/>
    </source>
</evidence>
<dbReference type="InterPro" id="IPR050523">
    <property type="entry name" value="AKR_Detox_Biosynth"/>
</dbReference>
<accession>A0A494YC58</accession>
<dbReference type="PANTHER" id="PTHR43364:SF6">
    <property type="entry name" value="OXIDOREDUCTASE-RELATED"/>
    <property type="match status" value="1"/>
</dbReference>
<evidence type="ECO:0000256" key="1">
    <source>
        <dbReference type="ARBA" id="ARBA00023002"/>
    </source>
</evidence>
<name>A0A494YC58_9BURK</name>
<dbReference type="AlphaFoldDB" id="A0A494YC58"/>
<proteinExistence type="predicted"/>
<dbReference type="PANTHER" id="PTHR43364">
    <property type="entry name" value="NADH-SPECIFIC METHYLGLYOXAL REDUCTASE-RELATED"/>
    <property type="match status" value="1"/>
</dbReference>
<comment type="caution">
    <text evidence="3">The sequence shown here is derived from an EMBL/GenBank/DDBJ whole genome shotgun (WGS) entry which is preliminary data.</text>
</comment>
<dbReference type="GO" id="GO:0005829">
    <property type="term" value="C:cytosol"/>
    <property type="evidence" value="ECO:0007669"/>
    <property type="project" value="UniProtKB-ARBA"/>
</dbReference>
<organism evidence="3 4">
    <name type="scientific">Pararobbsia silviterrae</name>
    <dbReference type="NCBI Taxonomy" id="1792498"/>
    <lineage>
        <taxon>Bacteria</taxon>
        <taxon>Pseudomonadati</taxon>
        <taxon>Pseudomonadota</taxon>
        <taxon>Betaproteobacteria</taxon>
        <taxon>Burkholderiales</taxon>
        <taxon>Burkholderiaceae</taxon>
        <taxon>Pararobbsia</taxon>
    </lineage>
</organism>
<sequence>MNATPNPRPLGRSGLTTLPLALGGNVFGWTADQQMSHAILDRFVDAGFSLVDTADVYSKWVPGNTGGESETIIGNWLKARGGRERLLVATKVGGELHPGQKGLSAQHIKTAVEGSLKRLQTDYIDLYQAHYNDDTVAFEETLGAFDDLIKAGKVRAIGVSNHDPDRLKAAMEVSRARGLPRYEVLQPLYNLYDRREFEQIFAPLCCAEDIGVISFKALANGFLSGKYRTADDVSASRRKASNQAYMNARGFRILDALDAVAERNDVTPAQVAIAWTAAQSGITAPIASATSIPQIDSLLVAARLSLDADALALLDRASAYAPAGAHA</sequence>
<dbReference type="FunFam" id="3.20.20.100:FF:000004">
    <property type="entry name" value="Oxidoreductase, aldo/keto reductase"/>
    <property type="match status" value="1"/>
</dbReference>
<evidence type="ECO:0000259" key="2">
    <source>
        <dbReference type="Pfam" id="PF00248"/>
    </source>
</evidence>
<dbReference type="CDD" id="cd19081">
    <property type="entry name" value="AKR_AKR9C1"/>
    <property type="match status" value="1"/>
</dbReference>
<evidence type="ECO:0000313" key="3">
    <source>
        <dbReference type="EMBL" id="RKP57850.1"/>
    </source>
</evidence>
<dbReference type="InterPro" id="IPR023210">
    <property type="entry name" value="NADP_OxRdtase_dom"/>
</dbReference>
<dbReference type="Proteomes" id="UP000270342">
    <property type="component" value="Unassembled WGS sequence"/>
</dbReference>
<dbReference type="Pfam" id="PF00248">
    <property type="entry name" value="Aldo_ket_red"/>
    <property type="match status" value="1"/>
</dbReference>
<feature type="domain" description="NADP-dependent oxidoreductase" evidence="2">
    <location>
        <begin position="20"/>
        <end position="317"/>
    </location>
</feature>
<reference evidence="3 4" key="1">
    <citation type="submission" date="2018-10" db="EMBL/GenBank/DDBJ databases">
        <title>Robbsia sp. DHC34, isolated from soil.</title>
        <authorList>
            <person name="Gao Z.-H."/>
            <person name="Qiu L.-H."/>
        </authorList>
    </citation>
    <scope>NUCLEOTIDE SEQUENCE [LARGE SCALE GENOMIC DNA]</scope>
    <source>
        <strain evidence="3 4">DHC34</strain>
    </source>
</reference>
<dbReference type="Gene3D" id="3.20.20.100">
    <property type="entry name" value="NADP-dependent oxidoreductase domain"/>
    <property type="match status" value="1"/>
</dbReference>
<dbReference type="EMBL" id="RBZU01000002">
    <property type="protein sequence ID" value="RKP57850.1"/>
    <property type="molecule type" value="Genomic_DNA"/>
</dbReference>
<dbReference type="GO" id="GO:0016491">
    <property type="term" value="F:oxidoreductase activity"/>
    <property type="evidence" value="ECO:0007669"/>
    <property type="project" value="UniProtKB-KW"/>
</dbReference>
<keyword evidence="4" id="KW-1185">Reference proteome</keyword>